<keyword evidence="3" id="KW-1185">Reference proteome</keyword>
<organism evidence="2 3">
    <name type="scientific">Undibacterium luofuense</name>
    <dbReference type="NCBI Taxonomy" id="2828733"/>
    <lineage>
        <taxon>Bacteria</taxon>
        <taxon>Pseudomonadati</taxon>
        <taxon>Pseudomonadota</taxon>
        <taxon>Betaproteobacteria</taxon>
        <taxon>Burkholderiales</taxon>
        <taxon>Oxalobacteraceae</taxon>
        <taxon>Undibacterium</taxon>
    </lineage>
</organism>
<proteinExistence type="inferred from homology"/>
<dbReference type="Proteomes" id="UP000680067">
    <property type="component" value="Unassembled WGS sequence"/>
</dbReference>
<evidence type="ECO:0000313" key="2">
    <source>
        <dbReference type="EMBL" id="MBR7784275.1"/>
    </source>
</evidence>
<comment type="similarity">
    <text evidence="1">Belongs to the UPF0125 (RnfH) family.</text>
</comment>
<dbReference type="RefSeq" id="WP_212689532.1">
    <property type="nucleotide sequence ID" value="NZ_JAGSPN010000059.1"/>
</dbReference>
<dbReference type="EMBL" id="JAGSPN010000059">
    <property type="protein sequence ID" value="MBR7784275.1"/>
    <property type="molecule type" value="Genomic_DNA"/>
</dbReference>
<name>A0A941DQQ2_9BURK</name>
<dbReference type="InterPro" id="IPR037021">
    <property type="entry name" value="RnfH_sf"/>
</dbReference>
<comment type="caution">
    <text evidence="2">The sequence shown here is derived from an EMBL/GenBank/DDBJ whole genome shotgun (WGS) entry which is preliminary data.</text>
</comment>
<dbReference type="SUPFAM" id="SSF54285">
    <property type="entry name" value="MoaD/ThiS"/>
    <property type="match status" value="1"/>
</dbReference>
<accession>A0A941DQQ2</accession>
<dbReference type="Gene3D" id="3.10.20.280">
    <property type="entry name" value="RnfH-like"/>
    <property type="match status" value="1"/>
</dbReference>
<dbReference type="Pfam" id="PF03658">
    <property type="entry name" value="Ub-RnfH"/>
    <property type="match status" value="1"/>
</dbReference>
<dbReference type="AlphaFoldDB" id="A0A941DQQ2"/>
<dbReference type="InterPro" id="IPR016155">
    <property type="entry name" value="Mopterin_synth/thiamin_S_b"/>
</dbReference>
<gene>
    <name evidence="2" type="ORF">KDM89_19270</name>
</gene>
<reference evidence="2" key="1">
    <citation type="submission" date="2021-04" db="EMBL/GenBank/DDBJ databases">
        <title>novel species isolated from subtropical streams in China.</title>
        <authorList>
            <person name="Lu H."/>
        </authorList>
    </citation>
    <scope>NUCLEOTIDE SEQUENCE</scope>
    <source>
        <strain evidence="2">LFS511W</strain>
    </source>
</reference>
<evidence type="ECO:0000256" key="1">
    <source>
        <dbReference type="ARBA" id="ARBA00010645"/>
    </source>
</evidence>
<sequence length="68" mass="7169">MPDAVAEPVISVQIVYADQKSIVRAQATLAPTATVHEAILKSGIIQTCPVIDISVLKVGVFGKLKPLD</sequence>
<protein>
    <submittedName>
        <fullName evidence="2">RnfH family protein</fullName>
    </submittedName>
</protein>
<evidence type="ECO:0000313" key="3">
    <source>
        <dbReference type="Proteomes" id="UP000680067"/>
    </source>
</evidence>
<dbReference type="InterPro" id="IPR005346">
    <property type="entry name" value="RnfH"/>
</dbReference>
<feature type="non-terminal residue" evidence="2">
    <location>
        <position position="68"/>
    </location>
</feature>